<dbReference type="AlphaFoldDB" id="A0A518CEN4"/>
<feature type="transmembrane region" description="Helical" evidence="1">
    <location>
        <begin position="55"/>
        <end position="76"/>
    </location>
</feature>
<reference evidence="3" key="1">
    <citation type="submission" date="2019-02" db="EMBL/GenBank/DDBJ databases">
        <title>Deep-cultivation of Planctomycetes and their phenomic and genomic characterization uncovers novel biology.</title>
        <authorList>
            <person name="Wiegand S."/>
            <person name="Jogler M."/>
            <person name="Boedeker C."/>
            <person name="Pinto D."/>
            <person name="Vollmers J."/>
            <person name="Rivas-Marin E."/>
            <person name="Kohn T."/>
            <person name="Peeters S.H."/>
            <person name="Heuer A."/>
            <person name="Rast P."/>
            <person name="Oberbeckmann S."/>
            <person name="Bunk B."/>
            <person name="Jeske O."/>
            <person name="Meyerdierks A."/>
            <person name="Storesund J.E."/>
            <person name="Kallscheuer N."/>
            <person name="Luecker S."/>
            <person name="Lage O.M."/>
            <person name="Pohl T."/>
            <person name="Merkel B.J."/>
            <person name="Hornburger P."/>
            <person name="Mueller R.-W."/>
            <person name="Bruemmer F."/>
            <person name="Labrenz M."/>
            <person name="Spormann A.M."/>
            <person name="Op den Camp H."/>
            <person name="Overmann J."/>
            <person name="Amann R."/>
            <person name="Jetten M.S.M."/>
            <person name="Mascher T."/>
            <person name="Medema M.H."/>
            <person name="Devos D.P."/>
            <person name="Kaster A.-K."/>
            <person name="Ovreas L."/>
            <person name="Rohde M."/>
            <person name="Galperin M.Y."/>
            <person name="Jogler C."/>
        </authorList>
    </citation>
    <scope>NUCLEOTIDE SEQUENCE [LARGE SCALE GENOMIC DNA]</scope>
    <source>
        <strain evidence="3">Pan97</strain>
    </source>
</reference>
<name>A0A518CEN4_9BACT</name>
<keyword evidence="1" id="KW-0812">Transmembrane</keyword>
<keyword evidence="3" id="KW-1185">Reference proteome</keyword>
<dbReference type="Proteomes" id="UP000318626">
    <property type="component" value="Chromosome"/>
</dbReference>
<proteinExistence type="predicted"/>
<dbReference type="EMBL" id="CP036289">
    <property type="protein sequence ID" value="QDU77686.1"/>
    <property type="molecule type" value="Genomic_DNA"/>
</dbReference>
<sequence length="154" mass="16724">MSIPIRIGLVGSVLVMISLALPSVEHGSPMLGFQCAGLAAVVGLSPIADYDPDPTDIIYCRIAWLANLLAPTVMLISVPKQKAFQCLTVGMFFVLLLGLFVLLIEDHPGVTERYLGYYLWLLGLLVMGGSGVARVVEHEQSIFDLPEHSTEIEQ</sequence>
<evidence type="ECO:0000313" key="2">
    <source>
        <dbReference type="EMBL" id="QDU77686.1"/>
    </source>
</evidence>
<gene>
    <name evidence="2" type="ORF">Pan97_47590</name>
</gene>
<keyword evidence="1" id="KW-1133">Transmembrane helix</keyword>
<feature type="transmembrane region" description="Helical" evidence="1">
    <location>
        <begin position="83"/>
        <end position="104"/>
    </location>
</feature>
<evidence type="ECO:0000256" key="1">
    <source>
        <dbReference type="SAM" id="Phobius"/>
    </source>
</evidence>
<organism evidence="2 3">
    <name type="scientific">Bremerella volcania</name>
    <dbReference type="NCBI Taxonomy" id="2527984"/>
    <lineage>
        <taxon>Bacteria</taxon>
        <taxon>Pseudomonadati</taxon>
        <taxon>Planctomycetota</taxon>
        <taxon>Planctomycetia</taxon>
        <taxon>Pirellulales</taxon>
        <taxon>Pirellulaceae</taxon>
        <taxon>Bremerella</taxon>
    </lineage>
</organism>
<evidence type="ECO:0000313" key="3">
    <source>
        <dbReference type="Proteomes" id="UP000318626"/>
    </source>
</evidence>
<accession>A0A518CEN4</accession>
<dbReference type="KEGG" id="bvo:Pan97_47590"/>
<keyword evidence="1" id="KW-0472">Membrane</keyword>
<protein>
    <submittedName>
        <fullName evidence="2">Uncharacterized protein</fullName>
    </submittedName>
</protein>
<feature type="transmembrane region" description="Helical" evidence="1">
    <location>
        <begin position="116"/>
        <end position="136"/>
    </location>
</feature>